<feature type="compositionally biased region" description="Polar residues" evidence="1">
    <location>
        <begin position="315"/>
        <end position="334"/>
    </location>
</feature>
<dbReference type="KEGG" id="mbr:MONBRDRAFT_28088"/>
<reference evidence="2 3" key="1">
    <citation type="journal article" date="2008" name="Nature">
        <title>The genome of the choanoflagellate Monosiga brevicollis and the origin of metazoans.</title>
        <authorList>
            <consortium name="JGI Sequencing"/>
            <person name="King N."/>
            <person name="Westbrook M.J."/>
            <person name="Young S.L."/>
            <person name="Kuo A."/>
            <person name="Abedin M."/>
            <person name="Chapman J."/>
            <person name="Fairclough S."/>
            <person name="Hellsten U."/>
            <person name="Isogai Y."/>
            <person name="Letunic I."/>
            <person name="Marr M."/>
            <person name="Pincus D."/>
            <person name="Putnam N."/>
            <person name="Rokas A."/>
            <person name="Wright K.J."/>
            <person name="Zuzow R."/>
            <person name="Dirks W."/>
            <person name="Good M."/>
            <person name="Goodstein D."/>
            <person name="Lemons D."/>
            <person name="Li W."/>
            <person name="Lyons J.B."/>
            <person name="Morris A."/>
            <person name="Nichols S."/>
            <person name="Richter D.J."/>
            <person name="Salamov A."/>
            <person name="Bork P."/>
            <person name="Lim W.A."/>
            <person name="Manning G."/>
            <person name="Miller W.T."/>
            <person name="McGinnis W."/>
            <person name="Shapiro H."/>
            <person name="Tjian R."/>
            <person name="Grigoriev I.V."/>
            <person name="Rokhsar D."/>
        </authorList>
    </citation>
    <scope>NUCLEOTIDE SEQUENCE [LARGE SCALE GENOMIC DNA]</scope>
    <source>
        <strain evidence="3">MX1 / ATCC 50154</strain>
    </source>
</reference>
<organism evidence="2 3">
    <name type="scientific">Monosiga brevicollis</name>
    <name type="common">Choanoflagellate</name>
    <dbReference type="NCBI Taxonomy" id="81824"/>
    <lineage>
        <taxon>Eukaryota</taxon>
        <taxon>Choanoflagellata</taxon>
        <taxon>Craspedida</taxon>
        <taxon>Salpingoecidae</taxon>
        <taxon>Monosiga</taxon>
    </lineage>
</organism>
<protein>
    <submittedName>
        <fullName evidence="2">Uncharacterized protein</fullName>
    </submittedName>
</protein>
<evidence type="ECO:0000313" key="2">
    <source>
        <dbReference type="EMBL" id="EDQ86734.1"/>
    </source>
</evidence>
<dbReference type="EMBL" id="CH991564">
    <property type="protein sequence ID" value="EDQ86734.1"/>
    <property type="molecule type" value="Genomic_DNA"/>
</dbReference>
<evidence type="ECO:0000256" key="1">
    <source>
        <dbReference type="SAM" id="MobiDB-lite"/>
    </source>
</evidence>
<gene>
    <name evidence="2" type="ORF">MONBRDRAFT_28088</name>
</gene>
<dbReference type="GeneID" id="5893742"/>
<dbReference type="Proteomes" id="UP000001357">
    <property type="component" value="Unassembled WGS sequence"/>
</dbReference>
<evidence type="ECO:0000313" key="3">
    <source>
        <dbReference type="Proteomes" id="UP000001357"/>
    </source>
</evidence>
<proteinExistence type="predicted"/>
<dbReference type="InParanoid" id="A9V759"/>
<dbReference type="PROSITE" id="PS51257">
    <property type="entry name" value="PROKAR_LIPOPROTEIN"/>
    <property type="match status" value="1"/>
</dbReference>
<sequence length="334" mass="37313">MLRETLSQARGGLEMSAFQQLLAACEPELQAATSREQFEPLLTKLATCLLTECEIVTQRARYRIIEVEAYLHCPNHEDPFVHGAADQLTACCWYFHKQKDTFKGGTYKGLDLTFGSAEAQRKGGFIIRCLQQTDSKDFIEGPCLVVERLLRDYDEPDIATYLRHHCGWRFRKPPPSAVTSSNDGFLLVSCQHGSQDSERKAKRAKVQVFATPRVGLTLKRSTPTSLHGEYIMASYRYCTEPRLKKGRTHTVMALLATGHEARVVGALTGANATRIRALQQVLNGPAATEDLAQLTDFATMFRRLHHPHYHKDAHSSCSDEPSDTEASLNGNEAC</sequence>
<name>A9V759_MONBE</name>
<keyword evidence="3" id="KW-1185">Reference proteome</keyword>
<dbReference type="AlphaFoldDB" id="A9V759"/>
<dbReference type="eggNOG" id="ENOG502S7FA">
    <property type="taxonomic scope" value="Eukaryota"/>
</dbReference>
<dbReference type="STRING" id="81824.A9V759"/>
<accession>A9V759</accession>
<dbReference type="OMA" id="KKGKHYM"/>
<feature type="region of interest" description="Disordered" evidence="1">
    <location>
        <begin position="310"/>
        <end position="334"/>
    </location>
</feature>
<dbReference type="RefSeq" id="XP_001748570.1">
    <property type="nucleotide sequence ID" value="XM_001748518.1"/>
</dbReference>